<feature type="transmembrane region" description="Helical" evidence="1">
    <location>
        <begin position="239"/>
        <end position="258"/>
    </location>
</feature>
<evidence type="ECO:0000256" key="1">
    <source>
        <dbReference type="SAM" id="Phobius"/>
    </source>
</evidence>
<feature type="transmembrane region" description="Helical" evidence="1">
    <location>
        <begin position="135"/>
        <end position="154"/>
    </location>
</feature>
<dbReference type="GO" id="GO:0046872">
    <property type="term" value="F:metal ion binding"/>
    <property type="evidence" value="ECO:0007669"/>
    <property type="project" value="InterPro"/>
</dbReference>
<accession>A0A075HD99</accession>
<dbReference type="EMBL" id="KF901002">
    <property type="protein sequence ID" value="AIF14486.1"/>
    <property type="molecule type" value="Genomic_DNA"/>
</dbReference>
<evidence type="ECO:0000259" key="2">
    <source>
        <dbReference type="PROSITE" id="PS50846"/>
    </source>
</evidence>
<organism evidence="3">
    <name type="scientific">uncultured marine group II/III euryarchaeote KM3_67_D09</name>
    <dbReference type="NCBI Taxonomy" id="1456483"/>
    <lineage>
        <taxon>Archaea</taxon>
        <taxon>Methanobacteriati</taxon>
        <taxon>Methanobacteriota</taxon>
        <taxon>environmental samples</taxon>
    </lineage>
</organism>
<sequence length="271" mass="29689">MKLRGSPKGRLGRFGGLWFCDGRLRGERCHRCLEGFKGGRCGVLTMSETVTLDVGGMTCDGCAGRVRDALEGVAGVASAEVSHETGFAIVSHSGVSRDLMTGAVRTIGYTVDGQAEDYHWGDRSVWKQSAHNTKWCLIGCSIGDFGTIIAFGGFQGFGYNLQPIPYLDALGWSAMSIMMLAMFNGIMTSIALETFILIKQMGGIREAFRVAIGMSLISMIAMESSMNATDFLIMGEPTLTWWVIPIMLIVGFITPWPYNYWRLKKYGMACH</sequence>
<dbReference type="SUPFAM" id="SSF55008">
    <property type="entry name" value="HMA, heavy metal-associated domain"/>
    <property type="match status" value="1"/>
</dbReference>
<proteinExistence type="predicted"/>
<dbReference type="AlphaFoldDB" id="A0A075HD99"/>
<dbReference type="InterPro" id="IPR006121">
    <property type="entry name" value="HMA_dom"/>
</dbReference>
<dbReference type="InterPro" id="IPR025509">
    <property type="entry name" value="DUF4396"/>
</dbReference>
<feature type="transmembrane region" description="Helical" evidence="1">
    <location>
        <begin position="174"/>
        <end position="198"/>
    </location>
</feature>
<reference evidence="3" key="1">
    <citation type="journal article" date="2014" name="Genome Biol. Evol.">
        <title>Pangenome evidence for extensive interdomain horizontal transfer affecting lineage core and shell genes in uncultured planktonic thaumarchaeota and euryarchaeota.</title>
        <authorList>
            <person name="Deschamps P."/>
            <person name="Zivanovic Y."/>
            <person name="Moreira D."/>
            <person name="Rodriguez-Valera F."/>
            <person name="Lopez-Garcia P."/>
        </authorList>
    </citation>
    <scope>NUCLEOTIDE SEQUENCE</scope>
</reference>
<evidence type="ECO:0000313" key="3">
    <source>
        <dbReference type="EMBL" id="AIF14486.1"/>
    </source>
</evidence>
<dbReference type="InterPro" id="IPR036163">
    <property type="entry name" value="HMA_dom_sf"/>
</dbReference>
<feature type="transmembrane region" description="Helical" evidence="1">
    <location>
        <begin position="210"/>
        <end position="233"/>
    </location>
</feature>
<feature type="domain" description="HMA" evidence="2">
    <location>
        <begin position="48"/>
        <end position="112"/>
    </location>
</feature>
<dbReference type="Gene3D" id="3.30.70.100">
    <property type="match status" value="1"/>
</dbReference>
<keyword evidence="1" id="KW-0472">Membrane</keyword>
<protein>
    <submittedName>
        <fullName evidence="3">Copper chaperone</fullName>
    </submittedName>
</protein>
<dbReference type="Pfam" id="PF00403">
    <property type="entry name" value="HMA"/>
    <property type="match status" value="1"/>
</dbReference>
<name>A0A075HD99_9EURY</name>
<keyword evidence="1" id="KW-1133">Transmembrane helix</keyword>
<keyword evidence="1" id="KW-0812">Transmembrane</keyword>
<dbReference type="CDD" id="cd00371">
    <property type="entry name" value="HMA"/>
    <property type="match status" value="1"/>
</dbReference>
<dbReference type="PROSITE" id="PS50846">
    <property type="entry name" value="HMA_2"/>
    <property type="match status" value="1"/>
</dbReference>
<dbReference type="Pfam" id="PF14342">
    <property type="entry name" value="DUF4396"/>
    <property type="match status" value="1"/>
</dbReference>